<dbReference type="PRINTS" id="PR00111">
    <property type="entry name" value="ABHYDROLASE"/>
</dbReference>
<feature type="domain" description="Serine aminopeptidase S33" evidence="2">
    <location>
        <begin position="126"/>
        <end position="240"/>
    </location>
</feature>
<feature type="transmembrane region" description="Helical" evidence="1">
    <location>
        <begin position="69"/>
        <end position="87"/>
    </location>
</feature>
<keyword evidence="3" id="KW-0378">Hydrolase</keyword>
<keyword evidence="4" id="KW-1185">Reference proteome</keyword>
<dbReference type="Pfam" id="PF12146">
    <property type="entry name" value="Hydrolase_4"/>
    <property type="match status" value="1"/>
</dbReference>
<dbReference type="SUPFAM" id="SSF53474">
    <property type="entry name" value="alpha/beta-Hydrolases"/>
    <property type="match status" value="1"/>
</dbReference>
<dbReference type="InterPro" id="IPR029058">
    <property type="entry name" value="AB_hydrolase_fold"/>
</dbReference>
<evidence type="ECO:0000256" key="1">
    <source>
        <dbReference type="SAM" id="Phobius"/>
    </source>
</evidence>
<dbReference type="OrthoDB" id="9798884at2"/>
<name>A0A2S5TC19_9GAMM</name>
<dbReference type="Gene3D" id="3.40.50.1820">
    <property type="entry name" value="alpha/beta hydrolase"/>
    <property type="match status" value="1"/>
</dbReference>
<proteinExistence type="predicted"/>
<dbReference type="InterPro" id="IPR000073">
    <property type="entry name" value="AB_hydrolase_1"/>
</dbReference>
<evidence type="ECO:0000259" key="2">
    <source>
        <dbReference type="Pfam" id="PF12146"/>
    </source>
</evidence>
<dbReference type="PANTHER" id="PTHR12277:SF81">
    <property type="entry name" value="PROTEIN ABHD13"/>
    <property type="match status" value="1"/>
</dbReference>
<dbReference type="EMBL" id="PSNW01000011">
    <property type="protein sequence ID" value="PPE72561.1"/>
    <property type="molecule type" value="Genomic_DNA"/>
</dbReference>
<dbReference type="GO" id="GO:0016787">
    <property type="term" value="F:hydrolase activity"/>
    <property type="evidence" value="ECO:0007669"/>
    <property type="project" value="UniProtKB-KW"/>
</dbReference>
<evidence type="ECO:0000313" key="4">
    <source>
        <dbReference type="Proteomes" id="UP000238220"/>
    </source>
</evidence>
<dbReference type="AlphaFoldDB" id="A0A2S5TC19"/>
<sequence>MASSAHAWTCRTTCSCRATRPCTWNCCGATSRRTTRWPSACATSITTEPEASSQVNMPIRILPRPVRPLLVLCLCLLLGGCTGLFLYPDRVRHLPDRALGTPAEDMWISAPDGSRLHALFLPAQGPPRATLLFLHGNAENLSSHVHAVTWLPAQGYAVLALDYRGFGQSQGSADVDAIHEDAAAALAWLAARPAADTGPLVVYGQSLGGSVAIRLVAQADDAQRRRIAAVVADSAFSSYRGIAREKLAQVWLTWPLQWPLSWLFSDRYSAVEAVGRIGPIPLLLIHGQRDAVVGYSHAQRLYAAAREPKALWLLPEGGHIDAVRREPVRARLLEYLEAAAGRAAP</sequence>
<dbReference type="PANTHER" id="PTHR12277">
    <property type="entry name" value="ALPHA/BETA HYDROLASE DOMAIN-CONTAINING PROTEIN"/>
    <property type="match status" value="1"/>
</dbReference>
<keyword evidence="1" id="KW-1133">Transmembrane helix</keyword>
<reference evidence="3 4" key="1">
    <citation type="submission" date="2018-02" db="EMBL/GenBank/DDBJ databases">
        <title>Genome sequencing of Solimonas sp. HR-BB.</title>
        <authorList>
            <person name="Lee Y."/>
            <person name="Jeon C.O."/>
        </authorList>
    </citation>
    <scope>NUCLEOTIDE SEQUENCE [LARGE SCALE GENOMIC DNA]</scope>
    <source>
        <strain evidence="3 4">HR-BB</strain>
    </source>
</reference>
<comment type="caution">
    <text evidence="3">The sequence shown here is derived from an EMBL/GenBank/DDBJ whole genome shotgun (WGS) entry which is preliminary data.</text>
</comment>
<dbReference type="InterPro" id="IPR022742">
    <property type="entry name" value="Hydrolase_4"/>
</dbReference>
<gene>
    <name evidence="3" type="ORF">C3942_17435</name>
</gene>
<keyword evidence="1" id="KW-0472">Membrane</keyword>
<protein>
    <submittedName>
        <fullName evidence="3">Alpha/beta hydrolase</fullName>
    </submittedName>
</protein>
<evidence type="ECO:0000313" key="3">
    <source>
        <dbReference type="EMBL" id="PPE72561.1"/>
    </source>
</evidence>
<dbReference type="Proteomes" id="UP000238220">
    <property type="component" value="Unassembled WGS sequence"/>
</dbReference>
<organism evidence="3 4">
    <name type="scientific">Solimonas fluminis</name>
    <dbReference type="NCBI Taxonomy" id="2086571"/>
    <lineage>
        <taxon>Bacteria</taxon>
        <taxon>Pseudomonadati</taxon>
        <taxon>Pseudomonadota</taxon>
        <taxon>Gammaproteobacteria</taxon>
        <taxon>Nevskiales</taxon>
        <taxon>Nevskiaceae</taxon>
        <taxon>Solimonas</taxon>
    </lineage>
</organism>
<accession>A0A2S5TC19</accession>
<keyword evidence="1" id="KW-0812">Transmembrane</keyword>